<evidence type="ECO:0000313" key="2">
    <source>
        <dbReference type="EMBL" id="KZL63842.1"/>
    </source>
</evidence>
<sequence>MPDKTQIGEGQWVAGSQDTEPAETLFDRDNWSVGHRSQIRGKTRPTAEPPKLPEATEVTEGCWNLSDARITFTPTRSTPDSISVASSYQDDDQTPRSKQMRMVPEWGNPPAATSSRRKAGPQLGCEKGLCTAVHHQGGHPSLTSKILVNTIGELAPSDSQKKYSLFATTLPYCDVFKDFFYKQATPAGDGIRTALGPTPSVAAVLDIMERGISCCKEQMDEAGWNQIVHS</sequence>
<dbReference type="STRING" id="708197.A0A166LR96"/>
<feature type="region of interest" description="Disordered" evidence="1">
    <location>
        <begin position="1"/>
        <end position="60"/>
    </location>
</feature>
<gene>
    <name evidence="2" type="ORF">CT0861_13197</name>
</gene>
<protein>
    <submittedName>
        <fullName evidence="2">Uncharacterized protein</fullName>
    </submittedName>
</protein>
<evidence type="ECO:0000313" key="3">
    <source>
        <dbReference type="Proteomes" id="UP000076552"/>
    </source>
</evidence>
<evidence type="ECO:0000256" key="1">
    <source>
        <dbReference type="SAM" id="MobiDB-lite"/>
    </source>
</evidence>
<feature type="compositionally biased region" description="Polar residues" evidence="1">
    <location>
        <begin position="73"/>
        <end position="88"/>
    </location>
</feature>
<dbReference type="EMBL" id="LFIV01000311">
    <property type="protein sequence ID" value="KZL63842.1"/>
    <property type="molecule type" value="Genomic_DNA"/>
</dbReference>
<dbReference type="AlphaFoldDB" id="A0A166LR96"/>
<organism evidence="2 3">
    <name type="scientific">Colletotrichum tofieldiae</name>
    <dbReference type="NCBI Taxonomy" id="708197"/>
    <lineage>
        <taxon>Eukaryota</taxon>
        <taxon>Fungi</taxon>
        <taxon>Dikarya</taxon>
        <taxon>Ascomycota</taxon>
        <taxon>Pezizomycotina</taxon>
        <taxon>Sordariomycetes</taxon>
        <taxon>Hypocreomycetidae</taxon>
        <taxon>Glomerellales</taxon>
        <taxon>Glomerellaceae</taxon>
        <taxon>Colletotrichum</taxon>
        <taxon>Colletotrichum spaethianum species complex</taxon>
    </lineage>
</organism>
<name>A0A166LR96_9PEZI</name>
<keyword evidence="3" id="KW-1185">Reference proteome</keyword>
<accession>A0A166LR96</accession>
<reference evidence="2 3" key="1">
    <citation type="submission" date="2015-06" db="EMBL/GenBank/DDBJ databases">
        <title>Survival trade-offs in plant roots during colonization by closely related pathogenic and mutualistic fungi.</title>
        <authorList>
            <person name="Hacquard S."/>
            <person name="Kracher B."/>
            <person name="Hiruma K."/>
            <person name="Weinman A."/>
            <person name="Muench P."/>
            <person name="Garrido Oter R."/>
            <person name="Ver Loren van Themaat E."/>
            <person name="Dallerey J.-F."/>
            <person name="Damm U."/>
            <person name="Henrissat B."/>
            <person name="Lespinet O."/>
            <person name="Thon M."/>
            <person name="Kemen E."/>
            <person name="McHardy A.C."/>
            <person name="Schulze-Lefert P."/>
            <person name="O'Connell R.J."/>
        </authorList>
    </citation>
    <scope>NUCLEOTIDE SEQUENCE [LARGE SCALE GENOMIC DNA]</scope>
    <source>
        <strain evidence="2 3">0861</strain>
    </source>
</reference>
<feature type="region of interest" description="Disordered" evidence="1">
    <location>
        <begin position="73"/>
        <end position="120"/>
    </location>
</feature>
<comment type="caution">
    <text evidence="2">The sequence shown here is derived from an EMBL/GenBank/DDBJ whole genome shotgun (WGS) entry which is preliminary data.</text>
</comment>
<proteinExistence type="predicted"/>
<dbReference type="Proteomes" id="UP000076552">
    <property type="component" value="Unassembled WGS sequence"/>
</dbReference>